<protein>
    <submittedName>
        <fullName evidence="1">Uncharacterized protein</fullName>
    </submittedName>
</protein>
<proteinExistence type="predicted"/>
<name>A0AAD9VCC9_ACRCE</name>
<dbReference type="PANTHER" id="PTHR46832:SF1">
    <property type="entry name" value="5'-METHYLTHIOADENOSINE_S-ADENOSYLHOMOCYSTEINE NUCLEOSIDASE"/>
    <property type="match status" value="1"/>
</dbReference>
<dbReference type="GO" id="GO:0005829">
    <property type="term" value="C:cytosol"/>
    <property type="evidence" value="ECO:0007669"/>
    <property type="project" value="TreeGrafter"/>
</dbReference>
<dbReference type="Gene3D" id="3.40.50.1580">
    <property type="entry name" value="Nucleoside phosphorylase domain"/>
    <property type="match status" value="1"/>
</dbReference>
<organism evidence="1 2">
    <name type="scientific">Acropora cervicornis</name>
    <name type="common">Staghorn coral</name>
    <dbReference type="NCBI Taxonomy" id="6130"/>
    <lineage>
        <taxon>Eukaryota</taxon>
        <taxon>Metazoa</taxon>
        <taxon>Cnidaria</taxon>
        <taxon>Anthozoa</taxon>
        <taxon>Hexacorallia</taxon>
        <taxon>Scleractinia</taxon>
        <taxon>Astrocoeniina</taxon>
        <taxon>Acroporidae</taxon>
        <taxon>Acropora</taxon>
    </lineage>
</organism>
<dbReference type="GO" id="GO:0019284">
    <property type="term" value="P:L-methionine salvage from S-adenosylmethionine"/>
    <property type="evidence" value="ECO:0007669"/>
    <property type="project" value="TreeGrafter"/>
</dbReference>
<dbReference type="GO" id="GO:0008782">
    <property type="term" value="F:adenosylhomocysteine nucleosidase activity"/>
    <property type="evidence" value="ECO:0007669"/>
    <property type="project" value="TreeGrafter"/>
</dbReference>
<comment type="caution">
    <text evidence="1">The sequence shown here is derived from an EMBL/GenBank/DDBJ whole genome shotgun (WGS) entry which is preliminary data.</text>
</comment>
<dbReference type="SUPFAM" id="SSF53167">
    <property type="entry name" value="Purine and uridine phosphorylases"/>
    <property type="match status" value="1"/>
</dbReference>
<dbReference type="EMBL" id="JARQWQ010000011">
    <property type="protein sequence ID" value="KAK2568862.1"/>
    <property type="molecule type" value="Genomic_DNA"/>
</dbReference>
<evidence type="ECO:0000313" key="1">
    <source>
        <dbReference type="EMBL" id="KAK2568862.1"/>
    </source>
</evidence>
<gene>
    <name evidence="1" type="ORF">P5673_006912</name>
</gene>
<dbReference type="AlphaFoldDB" id="A0AAD9VCC9"/>
<accession>A0AAD9VCC9</accession>
<dbReference type="GO" id="GO:0008930">
    <property type="term" value="F:methylthioadenosine nucleosidase activity"/>
    <property type="evidence" value="ECO:0007669"/>
    <property type="project" value="TreeGrafter"/>
</dbReference>
<sequence>MGESDSEKLQVALMQCCEGGGQPGGAGIMVPKAVEMLRPKAVFCVGSCAALHHDKTRLGDVVAAAKLTTYAQRRVTANKVVPCGFSIPASKRIWQLIPCAAFGWKPPLKNPAVEHDEVKVYSNGEILSGPEEIASVSRRNELVQLYPNAIAVEMDGDGVFAASHDLKAEWIVIKGISRYADCNDGSDDWLVFANAMAASVVNNILSEPYVFEEWPHCDNEIKRDTSKEPAAVLQTNAGVSSVLGALAQAMVGKYETSKIKYKGRVISCTSRYRYHSLAEPFVYTVKAKDNETGIEEESCRHDTRQEAIEHALRKLKERLHNEGIVSLNSE</sequence>
<reference evidence="1" key="2">
    <citation type="journal article" date="2023" name="Science">
        <title>Genomic signatures of disease resistance in endangered staghorn corals.</title>
        <authorList>
            <person name="Vollmer S.V."/>
            <person name="Selwyn J.D."/>
            <person name="Despard B.A."/>
            <person name="Roesel C.L."/>
        </authorList>
    </citation>
    <scope>NUCLEOTIDE SEQUENCE</scope>
    <source>
        <strain evidence="1">K2</strain>
    </source>
</reference>
<dbReference type="InterPro" id="IPR035994">
    <property type="entry name" value="Nucleoside_phosphorylase_sf"/>
</dbReference>
<keyword evidence="2" id="KW-1185">Reference proteome</keyword>
<evidence type="ECO:0000313" key="2">
    <source>
        <dbReference type="Proteomes" id="UP001249851"/>
    </source>
</evidence>
<dbReference type="Proteomes" id="UP001249851">
    <property type="component" value="Unassembled WGS sequence"/>
</dbReference>
<reference evidence="1" key="1">
    <citation type="journal article" date="2023" name="G3 (Bethesda)">
        <title>Whole genome assembly and annotation of the endangered Caribbean coral Acropora cervicornis.</title>
        <authorList>
            <person name="Selwyn J.D."/>
            <person name="Vollmer S.V."/>
        </authorList>
    </citation>
    <scope>NUCLEOTIDE SEQUENCE</scope>
    <source>
        <strain evidence="1">K2</strain>
    </source>
</reference>
<dbReference type="PANTHER" id="PTHR46832">
    <property type="entry name" value="5'-METHYLTHIOADENOSINE/S-ADENOSYLHOMOCYSTEINE NUCLEOSIDASE"/>
    <property type="match status" value="1"/>
</dbReference>
<dbReference type="GO" id="GO:0009116">
    <property type="term" value="P:nucleoside metabolic process"/>
    <property type="evidence" value="ECO:0007669"/>
    <property type="project" value="InterPro"/>
</dbReference>